<name>A0ABD3P083_9STRA</name>
<gene>
    <name evidence="3" type="ORF">HJC23_013453</name>
</gene>
<feature type="transmembrane region" description="Helical" evidence="1">
    <location>
        <begin position="39"/>
        <end position="61"/>
    </location>
</feature>
<feature type="transmembrane region" description="Helical" evidence="1">
    <location>
        <begin position="101"/>
        <end position="120"/>
    </location>
</feature>
<evidence type="ECO:0000256" key="1">
    <source>
        <dbReference type="SAM" id="Phobius"/>
    </source>
</evidence>
<feature type="transmembrane region" description="Helical" evidence="1">
    <location>
        <begin position="191"/>
        <end position="208"/>
    </location>
</feature>
<feature type="transmembrane region" description="Helical" evidence="1">
    <location>
        <begin position="129"/>
        <end position="149"/>
    </location>
</feature>
<keyword evidence="4" id="KW-1185">Reference proteome</keyword>
<feature type="domain" description="EamA" evidence="2">
    <location>
        <begin position="6"/>
        <end position="143"/>
    </location>
</feature>
<accession>A0ABD3P083</accession>
<feature type="transmembrane region" description="Helical" evidence="1">
    <location>
        <begin position="7"/>
        <end position="27"/>
    </location>
</feature>
<evidence type="ECO:0000313" key="4">
    <source>
        <dbReference type="Proteomes" id="UP001516023"/>
    </source>
</evidence>
<proteinExistence type="predicted"/>
<dbReference type="InterPro" id="IPR000620">
    <property type="entry name" value="EamA_dom"/>
</dbReference>
<reference evidence="3 4" key="1">
    <citation type="journal article" date="2020" name="G3 (Bethesda)">
        <title>Improved Reference Genome for Cyclotella cryptica CCMP332, a Model for Cell Wall Morphogenesis, Salinity Adaptation, and Lipid Production in Diatoms (Bacillariophyta).</title>
        <authorList>
            <person name="Roberts W.R."/>
            <person name="Downey K.M."/>
            <person name="Ruck E.C."/>
            <person name="Traller J.C."/>
            <person name="Alverson A.J."/>
        </authorList>
    </citation>
    <scope>NUCLEOTIDE SEQUENCE [LARGE SCALE GENOMIC DNA]</scope>
    <source>
        <strain evidence="3 4">CCMP332</strain>
    </source>
</reference>
<comment type="caution">
    <text evidence="3">The sequence shown here is derived from an EMBL/GenBank/DDBJ whole genome shotgun (WGS) entry which is preliminary data.</text>
</comment>
<dbReference type="Proteomes" id="UP001516023">
    <property type="component" value="Unassembled WGS sequence"/>
</dbReference>
<evidence type="ECO:0000313" key="3">
    <source>
        <dbReference type="EMBL" id="KAL3781369.1"/>
    </source>
</evidence>
<dbReference type="InterPro" id="IPR037185">
    <property type="entry name" value="EmrE-like"/>
</dbReference>
<feature type="transmembrane region" description="Helical" evidence="1">
    <location>
        <begin position="73"/>
        <end position="95"/>
    </location>
</feature>
<dbReference type="EMBL" id="JABMIG020000319">
    <property type="protein sequence ID" value="KAL3781369.1"/>
    <property type="molecule type" value="Genomic_DNA"/>
</dbReference>
<feature type="transmembrane region" description="Helical" evidence="1">
    <location>
        <begin position="161"/>
        <end position="179"/>
    </location>
</feature>
<organism evidence="3 4">
    <name type="scientific">Cyclotella cryptica</name>
    <dbReference type="NCBI Taxonomy" id="29204"/>
    <lineage>
        <taxon>Eukaryota</taxon>
        <taxon>Sar</taxon>
        <taxon>Stramenopiles</taxon>
        <taxon>Ochrophyta</taxon>
        <taxon>Bacillariophyta</taxon>
        <taxon>Coscinodiscophyceae</taxon>
        <taxon>Thalassiosirophycidae</taxon>
        <taxon>Stephanodiscales</taxon>
        <taxon>Stephanodiscaceae</taxon>
        <taxon>Cyclotella</taxon>
    </lineage>
</organism>
<dbReference type="SUPFAM" id="SSF103481">
    <property type="entry name" value="Multidrug resistance efflux transporter EmrE"/>
    <property type="match status" value="1"/>
</dbReference>
<keyword evidence="1" id="KW-0812">Transmembrane</keyword>
<sequence>MNDRTKGLSIILFGVLCVSPDAVLVRFLTTHGSNPWTIIFWKLFLSIPLSAGYAIYEAGGLKKLVNSIARARWYYVAVVPVQGVIDIGFTLSFVYTSAANALLLINLNPLWCAIVGRLFLNDVLPKRTIFALVLALGCMMIIFIPEMVLDEDDEQDGEETSWRGNIISLSTGFLLAMYLSIIRKAGREDKSLIAGTALGASLSTVISAGVARGQVLPGQFWEVELWKFWLAVIAQGLGIGIIFITMVSVVFKSVFSY</sequence>
<dbReference type="AlphaFoldDB" id="A0ABD3P083"/>
<protein>
    <recommendedName>
        <fullName evidence="2">EamA domain-containing protein</fullName>
    </recommendedName>
</protein>
<dbReference type="Pfam" id="PF00892">
    <property type="entry name" value="EamA"/>
    <property type="match status" value="1"/>
</dbReference>
<evidence type="ECO:0000259" key="2">
    <source>
        <dbReference type="Pfam" id="PF00892"/>
    </source>
</evidence>
<dbReference type="PANTHER" id="PTHR22911">
    <property type="entry name" value="ACYL-MALONYL CONDENSING ENZYME-RELATED"/>
    <property type="match status" value="1"/>
</dbReference>
<keyword evidence="1" id="KW-1133">Transmembrane helix</keyword>
<feature type="transmembrane region" description="Helical" evidence="1">
    <location>
        <begin position="228"/>
        <end position="251"/>
    </location>
</feature>
<keyword evidence="1" id="KW-0472">Membrane</keyword>